<evidence type="ECO:0000313" key="4">
    <source>
        <dbReference type="EMBL" id="BCB88570.1"/>
    </source>
</evidence>
<protein>
    <recommendedName>
        <fullName evidence="3">AMP-binding enzyme C-terminal domain-containing protein</fullName>
    </recommendedName>
</protein>
<dbReference type="KEGG" id="psuu:Psuf_058830"/>
<feature type="domain" description="AMP-binding enzyme C-terminal" evidence="3">
    <location>
        <begin position="13"/>
        <end position="89"/>
    </location>
</feature>
<dbReference type="AlphaFoldDB" id="A0A6F8YQZ6"/>
<accession>A0A6F8YQZ6</accession>
<dbReference type="InterPro" id="IPR045851">
    <property type="entry name" value="AMP-bd_C_sf"/>
</dbReference>
<dbReference type="InterPro" id="IPR025110">
    <property type="entry name" value="AMP-bd_C"/>
</dbReference>
<keyword evidence="5" id="KW-1185">Reference proteome</keyword>
<organism evidence="4 5">
    <name type="scientific">Phytohabitans suffuscus</name>
    <dbReference type="NCBI Taxonomy" id="624315"/>
    <lineage>
        <taxon>Bacteria</taxon>
        <taxon>Bacillati</taxon>
        <taxon>Actinomycetota</taxon>
        <taxon>Actinomycetes</taxon>
        <taxon>Micromonosporales</taxon>
        <taxon>Micromonosporaceae</taxon>
    </lineage>
</organism>
<gene>
    <name evidence="4" type="ORF">Psuf_058830</name>
</gene>
<keyword evidence="2" id="KW-0436">Ligase</keyword>
<dbReference type="PANTHER" id="PTHR43201">
    <property type="entry name" value="ACYL-COA SYNTHETASE"/>
    <property type="match status" value="1"/>
</dbReference>
<sequence length="98" mass="11004">MIIRGGENVYPDEVERRIESHPSVREVAVVGLPHDEYGEEVVAFVVPADPSRPIDAADLRTYTREVLAGFKVPTDWRTVPELPRGGLGKVLRRTLRNL</sequence>
<dbReference type="Pfam" id="PF13193">
    <property type="entry name" value="AMP-binding_C"/>
    <property type="match status" value="1"/>
</dbReference>
<dbReference type="PANTHER" id="PTHR43201:SF5">
    <property type="entry name" value="MEDIUM-CHAIN ACYL-COA LIGASE ACSF2, MITOCHONDRIAL"/>
    <property type="match status" value="1"/>
</dbReference>
<dbReference type="Proteomes" id="UP000503011">
    <property type="component" value="Chromosome"/>
</dbReference>
<dbReference type="GO" id="GO:0031956">
    <property type="term" value="F:medium-chain fatty acid-CoA ligase activity"/>
    <property type="evidence" value="ECO:0007669"/>
    <property type="project" value="TreeGrafter"/>
</dbReference>
<evidence type="ECO:0000256" key="2">
    <source>
        <dbReference type="ARBA" id="ARBA00022598"/>
    </source>
</evidence>
<comment type="similarity">
    <text evidence="1">Belongs to the ATP-dependent AMP-binding enzyme family.</text>
</comment>
<evidence type="ECO:0000259" key="3">
    <source>
        <dbReference type="Pfam" id="PF13193"/>
    </source>
</evidence>
<dbReference type="SUPFAM" id="SSF56801">
    <property type="entry name" value="Acetyl-CoA synthetase-like"/>
    <property type="match status" value="1"/>
</dbReference>
<evidence type="ECO:0000313" key="5">
    <source>
        <dbReference type="Proteomes" id="UP000503011"/>
    </source>
</evidence>
<reference evidence="4 5" key="1">
    <citation type="submission" date="2020-03" db="EMBL/GenBank/DDBJ databases">
        <title>Whole genome shotgun sequence of Phytohabitans suffuscus NBRC 105367.</title>
        <authorList>
            <person name="Komaki H."/>
            <person name="Tamura T."/>
        </authorList>
    </citation>
    <scope>NUCLEOTIDE SEQUENCE [LARGE SCALE GENOMIC DNA]</scope>
    <source>
        <strain evidence="4 5">NBRC 105367</strain>
    </source>
</reference>
<dbReference type="Gene3D" id="3.30.300.30">
    <property type="match status" value="1"/>
</dbReference>
<dbReference type="EMBL" id="AP022871">
    <property type="protein sequence ID" value="BCB88570.1"/>
    <property type="molecule type" value="Genomic_DNA"/>
</dbReference>
<dbReference type="RefSeq" id="WP_232075133.1">
    <property type="nucleotide sequence ID" value="NZ_AP022871.1"/>
</dbReference>
<proteinExistence type="inferred from homology"/>
<name>A0A6F8YQZ6_9ACTN</name>
<evidence type="ECO:0000256" key="1">
    <source>
        <dbReference type="ARBA" id="ARBA00006432"/>
    </source>
</evidence>
<reference evidence="4 5" key="2">
    <citation type="submission" date="2020-03" db="EMBL/GenBank/DDBJ databases">
        <authorList>
            <person name="Ichikawa N."/>
            <person name="Kimura A."/>
            <person name="Kitahashi Y."/>
            <person name="Uohara A."/>
        </authorList>
    </citation>
    <scope>NUCLEOTIDE SEQUENCE [LARGE SCALE GENOMIC DNA]</scope>
    <source>
        <strain evidence="4 5">NBRC 105367</strain>
    </source>
</reference>
<dbReference type="GO" id="GO:0006631">
    <property type="term" value="P:fatty acid metabolic process"/>
    <property type="evidence" value="ECO:0007669"/>
    <property type="project" value="TreeGrafter"/>
</dbReference>